<accession>G7IPI1</accession>
<dbReference type="Proteomes" id="UP000002051">
    <property type="component" value="Chromosome 2"/>
</dbReference>
<organism evidence="1 3">
    <name type="scientific">Medicago truncatula</name>
    <name type="common">Barrel medic</name>
    <name type="synonym">Medicago tribuloides</name>
    <dbReference type="NCBI Taxonomy" id="3880"/>
    <lineage>
        <taxon>Eukaryota</taxon>
        <taxon>Viridiplantae</taxon>
        <taxon>Streptophyta</taxon>
        <taxon>Embryophyta</taxon>
        <taxon>Tracheophyta</taxon>
        <taxon>Spermatophyta</taxon>
        <taxon>Magnoliopsida</taxon>
        <taxon>eudicotyledons</taxon>
        <taxon>Gunneridae</taxon>
        <taxon>Pentapetalae</taxon>
        <taxon>rosids</taxon>
        <taxon>fabids</taxon>
        <taxon>Fabales</taxon>
        <taxon>Fabaceae</taxon>
        <taxon>Papilionoideae</taxon>
        <taxon>50 kb inversion clade</taxon>
        <taxon>NPAAA clade</taxon>
        <taxon>Hologalegina</taxon>
        <taxon>IRL clade</taxon>
        <taxon>Trifolieae</taxon>
        <taxon>Medicago</taxon>
    </lineage>
</organism>
<gene>
    <name evidence="1" type="ordered locus">MTR_2g007130</name>
</gene>
<sequence>MGGYGSTLSLFSFHGSHGYMVVGNELKREIMVDGNVVWLHSYQLDLSKYLDLLMAMASLRREKCYLALGGKSDRKRPKVLILEAIIVNISI</sequence>
<dbReference type="HOGENOM" id="CLU_2430353_0_0_1"/>
<dbReference type="AlphaFoldDB" id="G7IPI1"/>
<reference evidence="1 3" key="2">
    <citation type="journal article" date="2014" name="BMC Genomics">
        <title>An improved genome release (version Mt4.0) for the model legume Medicago truncatula.</title>
        <authorList>
            <person name="Tang H."/>
            <person name="Krishnakumar V."/>
            <person name="Bidwell S."/>
            <person name="Rosen B."/>
            <person name="Chan A."/>
            <person name="Zhou S."/>
            <person name="Gentzbittel L."/>
            <person name="Childs K.L."/>
            <person name="Yandell M."/>
            <person name="Gundlach H."/>
            <person name="Mayer K.F."/>
            <person name="Schwartz D.C."/>
            <person name="Town C.D."/>
        </authorList>
    </citation>
    <scope>GENOME REANNOTATION</scope>
    <source>
        <strain evidence="2 3">cv. Jemalong A17</strain>
    </source>
</reference>
<dbReference type="EMBL" id="CM001218">
    <property type="protein sequence ID" value="AES63291.1"/>
    <property type="molecule type" value="Genomic_DNA"/>
</dbReference>
<dbReference type="PaxDb" id="3880-AES63291"/>
<proteinExistence type="predicted"/>
<evidence type="ECO:0000313" key="3">
    <source>
        <dbReference type="Proteomes" id="UP000002051"/>
    </source>
</evidence>
<evidence type="ECO:0000313" key="1">
    <source>
        <dbReference type="EMBL" id="AES63291.1"/>
    </source>
</evidence>
<evidence type="ECO:0000313" key="2">
    <source>
        <dbReference type="EnsemblPlants" id="AES63291"/>
    </source>
</evidence>
<protein>
    <submittedName>
        <fullName evidence="1 2">Uncharacterized protein</fullName>
    </submittedName>
</protein>
<keyword evidence="3" id="KW-1185">Reference proteome</keyword>
<name>G7IPI1_MEDTR</name>
<reference evidence="1 3" key="1">
    <citation type="journal article" date="2011" name="Nature">
        <title>The Medicago genome provides insight into the evolution of rhizobial symbioses.</title>
        <authorList>
            <person name="Young N.D."/>
            <person name="Debelle F."/>
            <person name="Oldroyd G.E."/>
            <person name="Geurts R."/>
            <person name="Cannon S.B."/>
            <person name="Udvardi M.K."/>
            <person name="Benedito V.A."/>
            <person name="Mayer K.F."/>
            <person name="Gouzy J."/>
            <person name="Schoof H."/>
            <person name="Van de Peer Y."/>
            <person name="Proost S."/>
            <person name="Cook D.R."/>
            <person name="Meyers B.C."/>
            <person name="Spannagl M."/>
            <person name="Cheung F."/>
            <person name="De Mita S."/>
            <person name="Krishnakumar V."/>
            <person name="Gundlach H."/>
            <person name="Zhou S."/>
            <person name="Mudge J."/>
            <person name="Bharti A.K."/>
            <person name="Murray J.D."/>
            <person name="Naoumkina M.A."/>
            <person name="Rosen B."/>
            <person name="Silverstein K.A."/>
            <person name="Tang H."/>
            <person name="Rombauts S."/>
            <person name="Zhao P.X."/>
            <person name="Zhou P."/>
            <person name="Barbe V."/>
            <person name="Bardou P."/>
            <person name="Bechner M."/>
            <person name="Bellec A."/>
            <person name="Berger A."/>
            <person name="Berges H."/>
            <person name="Bidwell S."/>
            <person name="Bisseling T."/>
            <person name="Choisne N."/>
            <person name="Couloux A."/>
            <person name="Denny R."/>
            <person name="Deshpande S."/>
            <person name="Dai X."/>
            <person name="Doyle J.J."/>
            <person name="Dudez A.M."/>
            <person name="Farmer A.D."/>
            <person name="Fouteau S."/>
            <person name="Franken C."/>
            <person name="Gibelin C."/>
            <person name="Gish J."/>
            <person name="Goldstein S."/>
            <person name="Gonzalez A.J."/>
            <person name="Green P.J."/>
            <person name="Hallab A."/>
            <person name="Hartog M."/>
            <person name="Hua A."/>
            <person name="Humphray S.J."/>
            <person name="Jeong D.H."/>
            <person name="Jing Y."/>
            <person name="Jocker A."/>
            <person name="Kenton S.M."/>
            <person name="Kim D.J."/>
            <person name="Klee K."/>
            <person name="Lai H."/>
            <person name="Lang C."/>
            <person name="Lin S."/>
            <person name="Macmil S.L."/>
            <person name="Magdelenat G."/>
            <person name="Matthews L."/>
            <person name="McCorrison J."/>
            <person name="Monaghan E.L."/>
            <person name="Mun J.H."/>
            <person name="Najar F.Z."/>
            <person name="Nicholson C."/>
            <person name="Noirot C."/>
            <person name="O'Bleness M."/>
            <person name="Paule C.R."/>
            <person name="Poulain J."/>
            <person name="Prion F."/>
            <person name="Qin B."/>
            <person name="Qu C."/>
            <person name="Retzel E.F."/>
            <person name="Riddle C."/>
            <person name="Sallet E."/>
            <person name="Samain S."/>
            <person name="Samson N."/>
            <person name="Sanders I."/>
            <person name="Saurat O."/>
            <person name="Scarpelli C."/>
            <person name="Schiex T."/>
            <person name="Segurens B."/>
            <person name="Severin A.J."/>
            <person name="Sherrier D.J."/>
            <person name="Shi R."/>
            <person name="Sims S."/>
            <person name="Singer S.R."/>
            <person name="Sinharoy S."/>
            <person name="Sterck L."/>
            <person name="Viollet A."/>
            <person name="Wang B.B."/>
            <person name="Wang K."/>
            <person name="Wang M."/>
            <person name="Wang X."/>
            <person name="Warfsmann J."/>
            <person name="Weissenbach J."/>
            <person name="White D.D."/>
            <person name="White J.D."/>
            <person name="Wiley G.B."/>
            <person name="Wincker P."/>
            <person name="Xing Y."/>
            <person name="Yang L."/>
            <person name="Yao Z."/>
            <person name="Ying F."/>
            <person name="Zhai J."/>
            <person name="Zhou L."/>
            <person name="Zuber A."/>
            <person name="Denarie J."/>
            <person name="Dixon R.A."/>
            <person name="May G.D."/>
            <person name="Schwartz D.C."/>
            <person name="Rogers J."/>
            <person name="Quetier F."/>
            <person name="Town C.D."/>
            <person name="Roe B.A."/>
        </authorList>
    </citation>
    <scope>NUCLEOTIDE SEQUENCE [LARGE SCALE GENOMIC DNA]</scope>
    <source>
        <strain evidence="1">A17</strain>
        <strain evidence="2 3">cv. Jemalong A17</strain>
    </source>
</reference>
<dbReference type="EnsemblPlants" id="AES63291">
    <property type="protein sequence ID" value="AES63291"/>
    <property type="gene ID" value="MTR_2g007130"/>
</dbReference>
<reference evidence="2" key="3">
    <citation type="submission" date="2015-04" db="UniProtKB">
        <authorList>
            <consortium name="EnsemblPlants"/>
        </authorList>
    </citation>
    <scope>IDENTIFICATION</scope>
    <source>
        <strain evidence="2">cv. Jemalong A17</strain>
    </source>
</reference>